<dbReference type="GO" id="GO:0016787">
    <property type="term" value="F:hydrolase activity"/>
    <property type="evidence" value="ECO:0007669"/>
    <property type="project" value="UniProtKB-KW"/>
</dbReference>
<comment type="caution">
    <text evidence="2">The sequence shown here is derived from an EMBL/GenBank/DDBJ whole genome shotgun (WGS) entry which is preliminary data.</text>
</comment>
<dbReference type="PANTHER" id="PTHR43798:SF33">
    <property type="entry name" value="HYDROLASE, PUTATIVE (AFU_ORTHOLOGUE AFUA_2G14860)-RELATED"/>
    <property type="match status" value="1"/>
</dbReference>
<dbReference type="InterPro" id="IPR050266">
    <property type="entry name" value="AB_hydrolase_sf"/>
</dbReference>
<dbReference type="EMBL" id="JBHSIT010000006">
    <property type="protein sequence ID" value="MFC4910184.1"/>
    <property type="molecule type" value="Genomic_DNA"/>
</dbReference>
<gene>
    <name evidence="2" type="ORF">ACFPCY_22910</name>
</gene>
<reference evidence="3" key="1">
    <citation type="journal article" date="2019" name="Int. J. Syst. Evol. Microbiol.">
        <title>The Global Catalogue of Microorganisms (GCM) 10K type strain sequencing project: providing services to taxonomists for standard genome sequencing and annotation.</title>
        <authorList>
            <consortium name="The Broad Institute Genomics Platform"/>
            <consortium name="The Broad Institute Genome Sequencing Center for Infectious Disease"/>
            <person name="Wu L."/>
            <person name="Ma J."/>
        </authorList>
    </citation>
    <scope>NUCLEOTIDE SEQUENCE [LARGE SCALE GENOMIC DNA]</scope>
    <source>
        <strain evidence="3">KLKA75</strain>
    </source>
</reference>
<dbReference type="RefSeq" id="WP_378258283.1">
    <property type="nucleotide sequence ID" value="NZ_JBHSIT010000006.1"/>
</dbReference>
<dbReference type="Proteomes" id="UP001595872">
    <property type="component" value="Unassembled WGS sequence"/>
</dbReference>
<dbReference type="InterPro" id="IPR029058">
    <property type="entry name" value="AB_hydrolase_fold"/>
</dbReference>
<protein>
    <submittedName>
        <fullName evidence="2">Alpha/beta fold hydrolase</fullName>
    </submittedName>
</protein>
<dbReference type="SUPFAM" id="SSF53474">
    <property type="entry name" value="alpha/beta-Hydrolases"/>
    <property type="match status" value="1"/>
</dbReference>
<evidence type="ECO:0000313" key="2">
    <source>
        <dbReference type="EMBL" id="MFC4910184.1"/>
    </source>
</evidence>
<dbReference type="PRINTS" id="PR00111">
    <property type="entry name" value="ABHYDROLASE"/>
</dbReference>
<keyword evidence="2" id="KW-0378">Hydrolase</keyword>
<dbReference type="PANTHER" id="PTHR43798">
    <property type="entry name" value="MONOACYLGLYCEROL LIPASE"/>
    <property type="match status" value="1"/>
</dbReference>
<keyword evidence="3" id="KW-1185">Reference proteome</keyword>
<feature type="domain" description="AB hydrolase-1" evidence="1">
    <location>
        <begin position="24"/>
        <end position="265"/>
    </location>
</feature>
<name>A0ABV9U310_9ACTN</name>
<organism evidence="2 3">
    <name type="scientific">Actinomadura gamaensis</name>
    <dbReference type="NCBI Taxonomy" id="1763541"/>
    <lineage>
        <taxon>Bacteria</taxon>
        <taxon>Bacillati</taxon>
        <taxon>Actinomycetota</taxon>
        <taxon>Actinomycetes</taxon>
        <taxon>Streptosporangiales</taxon>
        <taxon>Thermomonosporaceae</taxon>
        <taxon>Actinomadura</taxon>
    </lineage>
</organism>
<proteinExistence type="predicted"/>
<evidence type="ECO:0000313" key="3">
    <source>
        <dbReference type="Proteomes" id="UP001595872"/>
    </source>
</evidence>
<dbReference type="Pfam" id="PF00561">
    <property type="entry name" value="Abhydrolase_1"/>
    <property type="match status" value="1"/>
</dbReference>
<dbReference type="Gene3D" id="3.40.50.1820">
    <property type="entry name" value="alpha/beta hydrolase"/>
    <property type="match status" value="1"/>
</dbReference>
<evidence type="ECO:0000259" key="1">
    <source>
        <dbReference type="Pfam" id="PF00561"/>
    </source>
</evidence>
<sequence length="310" mass="33377">MTGELEFRDIHGYRRAFRRAGDGPALLLIHGIADSSETWLPVFEALAERFTVIAPDLLGHGASAKPRADYAVAAYACGMRDLLTVLGVDRVTVVGHSLGGGVAMQFAYQFPERCERLVLVASAGMGSQVHPVFRLASAPGAGPGLVLLSSAPVRTAVLTAAPLVKLLGAAGLGPDFDYVLTRYAQFADPTARRAFLRTIRAAADVRGQAITMRDRSYLAVNLPTLIIWGTRDRIIPASHAEIAHRSLTGSRLELFEGAGHFPHHHDPTRFADLLTTFIATTAPGVYNRRTWQKILREGHPPPSTTPSSGT</sequence>
<dbReference type="InterPro" id="IPR000073">
    <property type="entry name" value="AB_hydrolase_1"/>
</dbReference>
<accession>A0ABV9U310</accession>